<evidence type="ECO:0000313" key="3">
    <source>
        <dbReference type="Proteomes" id="UP000051697"/>
    </source>
</evidence>
<dbReference type="KEGG" id="lol:LACOL_0732"/>
<dbReference type="STRING" id="1423778.FC70_GL000563"/>
<dbReference type="RefSeq" id="WP_057889539.1">
    <property type="nucleotide sequence ID" value="NZ_AZFE01000030.1"/>
</dbReference>
<comment type="caution">
    <text evidence="2">The sequence shown here is derived from an EMBL/GenBank/DDBJ whole genome shotgun (WGS) entry which is preliminary data.</text>
</comment>
<accession>A0A0R1RNB8</accession>
<keyword evidence="1" id="KW-0472">Membrane</keyword>
<dbReference type="InterPro" id="IPR010288">
    <property type="entry name" value="EcsB_ABC"/>
</dbReference>
<reference evidence="2 3" key="1">
    <citation type="journal article" date="2015" name="Genome Announc.">
        <title>Expanding the biotechnology potential of lactobacilli through comparative genomics of 213 strains and associated genera.</title>
        <authorList>
            <person name="Sun Z."/>
            <person name="Harris H.M."/>
            <person name="McCann A."/>
            <person name="Guo C."/>
            <person name="Argimon S."/>
            <person name="Zhang W."/>
            <person name="Yang X."/>
            <person name="Jeffery I.B."/>
            <person name="Cooney J.C."/>
            <person name="Kagawa T.F."/>
            <person name="Liu W."/>
            <person name="Song Y."/>
            <person name="Salvetti E."/>
            <person name="Wrobel A."/>
            <person name="Rasinkangas P."/>
            <person name="Parkhill J."/>
            <person name="Rea M.C."/>
            <person name="O'Sullivan O."/>
            <person name="Ritari J."/>
            <person name="Douillard F.P."/>
            <person name="Paul Ross R."/>
            <person name="Yang R."/>
            <person name="Briner A.E."/>
            <person name="Felis G.E."/>
            <person name="de Vos W.M."/>
            <person name="Barrangou R."/>
            <person name="Klaenhammer T.R."/>
            <person name="Caufield P.W."/>
            <person name="Cui Y."/>
            <person name="Zhang H."/>
            <person name="O'Toole P.W."/>
        </authorList>
    </citation>
    <scope>NUCLEOTIDE SEQUENCE [LARGE SCALE GENOMIC DNA]</scope>
    <source>
        <strain evidence="2 3">DSM 15707</strain>
    </source>
</reference>
<feature type="transmembrane region" description="Helical" evidence="1">
    <location>
        <begin position="373"/>
        <end position="395"/>
    </location>
</feature>
<feature type="transmembrane region" description="Helical" evidence="1">
    <location>
        <begin position="281"/>
        <end position="300"/>
    </location>
</feature>
<proteinExistence type="predicted"/>
<dbReference type="EMBL" id="AZFE01000030">
    <property type="protein sequence ID" value="KRL55978.1"/>
    <property type="molecule type" value="Genomic_DNA"/>
</dbReference>
<feature type="transmembrane region" description="Helical" evidence="1">
    <location>
        <begin position="103"/>
        <end position="125"/>
    </location>
</feature>
<evidence type="ECO:0000313" key="2">
    <source>
        <dbReference type="EMBL" id="KRL55978.1"/>
    </source>
</evidence>
<name>A0A0R1RNB8_9LACO</name>
<dbReference type="PATRIC" id="fig|1423778.4.peg.590"/>
<dbReference type="GO" id="GO:0016020">
    <property type="term" value="C:membrane"/>
    <property type="evidence" value="ECO:0007669"/>
    <property type="project" value="InterPro"/>
</dbReference>
<keyword evidence="1" id="KW-1133">Transmembrane helix</keyword>
<feature type="transmembrane region" description="Helical" evidence="1">
    <location>
        <begin position="306"/>
        <end position="324"/>
    </location>
</feature>
<dbReference type="AlphaFoldDB" id="A0A0R1RNB8"/>
<evidence type="ECO:0000256" key="1">
    <source>
        <dbReference type="SAM" id="Phobius"/>
    </source>
</evidence>
<feature type="transmembrane region" description="Helical" evidence="1">
    <location>
        <begin position="20"/>
        <end position="43"/>
    </location>
</feature>
<gene>
    <name evidence="2" type="ORF">FC70_GL000563</name>
</gene>
<dbReference type="OrthoDB" id="2447941at2"/>
<keyword evidence="1" id="KW-0812">Transmembrane</keyword>
<dbReference type="PIRSF" id="PIRSF037259">
    <property type="entry name" value="EcsB_ABC"/>
    <property type="match status" value="1"/>
</dbReference>
<protein>
    <submittedName>
        <fullName evidence="2">ABC transporter EcsB</fullName>
    </submittedName>
</protein>
<keyword evidence="3" id="KW-1185">Reference proteome</keyword>
<feature type="transmembrane region" description="Helical" evidence="1">
    <location>
        <begin position="55"/>
        <end position="75"/>
    </location>
</feature>
<dbReference type="Pfam" id="PF05975">
    <property type="entry name" value="EcsB"/>
    <property type="match status" value="1"/>
</dbReference>
<sequence>MDKLFQTRLKKHLLMLMKYWKLVFNDHFIIALFFMFGALAYGYSQALNQIKAPVWWGKPVILVILLLVIQLGRLATMIEKPDPVFLLPQTKQINRYLQHAKNYSLLMAVLITLAGVGVLSPFMAVGGGMKTTTIILVAMTAVLTKAMWMNWKLLSLYDRKWQLSSSVVISKWLAPVLLYVVSLYVSSVLALVLSIIGLGCSICLVVKAQGIQVLDWRTAVVDEANRMQKNYRFFNLFTDVPLVQGTVHRRRYLDWLIKLLGDQKSTYGYLFSRGLIRGADISGLIVRLTVVGMLIVFFIPQGWLNVVIFALFIYLVSVQLVSLYSQFDNSVFVYIYPVTNIEKQIQFKKIVTKVLSIVTLCLLISSLTENPDWIMMGIKLILGLVEIGLISTVYLKSRIQSKA</sequence>
<dbReference type="Proteomes" id="UP000051697">
    <property type="component" value="Unassembled WGS sequence"/>
</dbReference>
<organism evidence="2 3">
    <name type="scientific">Paucilactobacillus oligofermentans DSM 15707 = LMG 22743</name>
    <dbReference type="NCBI Taxonomy" id="1423778"/>
    <lineage>
        <taxon>Bacteria</taxon>
        <taxon>Bacillati</taxon>
        <taxon>Bacillota</taxon>
        <taxon>Bacilli</taxon>
        <taxon>Lactobacillales</taxon>
        <taxon>Lactobacillaceae</taxon>
        <taxon>Paucilactobacillus</taxon>
    </lineage>
</organism>
<feature type="transmembrane region" description="Helical" evidence="1">
    <location>
        <begin position="131"/>
        <end position="151"/>
    </location>
</feature>